<dbReference type="InterPro" id="IPR041491">
    <property type="entry name" value="TRPM_SLOG"/>
</dbReference>
<dbReference type="Pfam" id="PF00076">
    <property type="entry name" value="RRM_1"/>
    <property type="match status" value="1"/>
</dbReference>
<dbReference type="Proteomes" id="UP000028990">
    <property type="component" value="Unassembled WGS sequence"/>
</dbReference>
<dbReference type="GO" id="GO:0006396">
    <property type="term" value="P:RNA processing"/>
    <property type="evidence" value="ECO:0007669"/>
    <property type="project" value="InterPro"/>
</dbReference>
<dbReference type="InterPro" id="IPR050927">
    <property type="entry name" value="TRPM"/>
</dbReference>
<reference evidence="3 4" key="1">
    <citation type="submission" date="2013-11" db="EMBL/GenBank/DDBJ databases">
        <title>The Damaraland mole rat (Fukomys damarensis) genome and evolution of African mole rats.</title>
        <authorList>
            <person name="Gladyshev V.N."/>
            <person name="Fang X."/>
        </authorList>
    </citation>
    <scope>NUCLEOTIDE SEQUENCE [LARGE SCALE GENOMIC DNA]</scope>
    <source>
        <tissue evidence="3">Liver</tissue>
    </source>
</reference>
<name>A0A091D562_FUKDA</name>
<sequence length="459" mass="51197">MIVTSASFDFLILSSLPTASPSQLTPKREEALGCVHYSACEAGRGHEKVGGSRVNGFPIGLYKPRSVLSPGPPRECSVSTTRITEHDYFISAISHFEKQFAAWAQKSWIERAFYKRECVHIIPSTKDPHRCCCGRLIGQHVGLTPSISVLQNEKNESRLSRNDIQSEKWSISKHTQLSPTDAFGTIEFQGGGHSNKAMYVRVSFDTKPDLLLRLMTKEWQLELPKLLISVHGGLQNFELQPKLKQVFGKGLIKAAMTTGAWIFTGGVNTGVIRHVGDALKDHASKSRGKICTIGIAPWGIVENQEDLIGRDAQSPDTDFNVIVATLSKSKVELMEISEDKTKIKRSLNKPLSEVTDAYKNDVKNRSVYIKVFPTDATLDDSKEWLKAKGPVLNVQVRRTLHKSPNMGSLFAVFDGTESAKKFAETPGQKYKDTDLLILFKEDYFAKRNEESKQNKVEAR</sequence>
<dbReference type="GO" id="GO:1990904">
    <property type="term" value="C:ribonucleoprotein complex"/>
    <property type="evidence" value="ECO:0007669"/>
    <property type="project" value="InterPro"/>
</dbReference>
<dbReference type="GO" id="GO:0030001">
    <property type="term" value="P:metal ion transport"/>
    <property type="evidence" value="ECO:0007669"/>
    <property type="project" value="TreeGrafter"/>
</dbReference>
<dbReference type="PRINTS" id="PR00302">
    <property type="entry name" value="LUPUSLA"/>
</dbReference>
<evidence type="ECO:0000259" key="1">
    <source>
        <dbReference type="Pfam" id="PF00076"/>
    </source>
</evidence>
<dbReference type="SUPFAM" id="SSF54928">
    <property type="entry name" value="RNA-binding domain, RBD"/>
    <property type="match status" value="1"/>
</dbReference>
<dbReference type="InterPro" id="IPR035979">
    <property type="entry name" value="RBD_domain_sf"/>
</dbReference>
<dbReference type="InterPro" id="IPR012677">
    <property type="entry name" value="Nucleotide-bd_a/b_plait_sf"/>
</dbReference>
<dbReference type="EMBL" id="KN122997">
    <property type="protein sequence ID" value="KFO27204.1"/>
    <property type="molecule type" value="Genomic_DNA"/>
</dbReference>
<dbReference type="GO" id="GO:0005261">
    <property type="term" value="F:monoatomic cation channel activity"/>
    <property type="evidence" value="ECO:0007669"/>
    <property type="project" value="TreeGrafter"/>
</dbReference>
<dbReference type="PANTHER" id="PTHR13800:SF7">
    <property type="entry name" value="TRANSIENT RECEPTOR POTENTIAL CATION CHANNEL SUBFAMILY M MEMBER 3"/>
    <property type="match status" value="1"/>
</dbReference>
<dbReference type="GO" id="GO:0003723">
    <property type="term" value="F:RNA binding"/>
    <property type="evidence" value="ECO:0007669"/>
    <property type="project" value="InterPro"/>
</dbReference>
<feature type="domain" description="RRM" evidence="1">
    <location>
        <begin position="367"/>
        <end position="434"/>
    </location>
</feature>
<dbReference type="PANTHER" id="PTHR13800">
    <property type="entry name" value="TRANSIENT RECEPTOR POTENTIAL CATION CHANNEL, SUBFAMILY M, MEMBER 6"/>
    <property type="match status" value="1"/>
</dbReference>
<accession>A0A091D562</accession>
<gene>
    <name evidence="3" type="ORF">H920_11407</name>
</gene>
<dbReference type="AlphaFoldDB" id="A0A091D562"/>
<organism evidence="3 4">
    <name type="scientific">Fukomys damarensis</name>
    <name type="common">Damaraland mole rat</name>
    <name type="synonym">Cryptomys damarensis</name>
    <dbReference type="NCBI Taxonomy" id="885580"/>
    <lineage>
        <taxon>Eukaryota</taxon>
        <taxon>Metazoa</taxon>
        <taxon>Chordata</taxon>
        <taxon>Craniata</taxon>
        <taxon>Vertebrata</taxon>
        <taxon>Euteleostomi</taxon>
        <taxon>Mammalia</taxon>
        <taxon>Eutheria</taxon>
        <taxon>Euarchontoglires</taxon>
        <taxon>Glires</taxon>
        <taxon>Rodentia</taxon>
        <taxon>Hystricomorpha</taxon>
        <taxon>Bathyergidae</taxon>
        <taxon>Fukomys</taxon>
    </lineage>
</organism>
<keyword evidence="4" id="KW-1185">Reference proteome</keyword>
<dbReference type="Gene3D" id="3.30.70.330">
    <property type="match status" value="1"/>
</dbReference>
<dbReference type="GO" id="GO:0005634">
    <property type="term" value="C:nucleus"/>
    <property type="evidence" value="ECO:0007669"/>
    <property type="project" value="InterPro"/>
</dbReference>
<evidence type="ECO:0000259" key="2">
    <source>
        <dbReference type="Pfam" id="PF18139"/>
    </source>
</evidence>
<feature type="domain" description="TRPM SLOG" evidence="2">
    <location>
        <begin position="197"/>
        <end position="317"/>
    </location>
</feature>
<dbReference type="GO" id="GO:0005886">
    <property type="term" value="C:plasma membrane"/>
    <property type="evidence" value="ECO:0007669"/>
    <property type="project" value="TreeGrafter"/>
</dbReference>
<protein>
    <submittedName>
        <fullName evidence="3">Transient receptor potential cation channel subfamily M member 3</fullName>
    </submittedName>
</protein>
<dbReference type="InterPro" id="IPR002344">
    <property type="entry name" value="Lupus_La"/>
</dbReference>
<dbReference type="CDD" id="cd12291">
    <property type="entry name" value="RRM1_La"/>
    <property type="match status" value="1"/>
</dbReference>
<evidence type="ECO:0000313" key="3">
    <source>
        <dbReference type="EMBL" id="KFO27204.1"/>
    </source>
</evidence>
<proteinExistence type="predicted"/>
<dbReference type="Pfam" id="PF18139">
    <property type="entry name" value="LSDAT_euk"/>
    <property type="match status" value="1"/>
</dbReference>
<evidence type="ECO:0000313" key="4">
    <source>
        <dbReference type="Proteomes" id="UP000028990"/>
    </source>
</evidence>
<keyword evidence="3" id="KW-0675">Receptor</keyword>
<dbReference type="InterPro" id="IPR000504">
    <property type="entry name" value="RRM_dom"/>
</dbReference>